<dbReference type="KEGG" id="mbe:MBM_07683"/>
<evidence type="ECO:0000256" key="1">
    <source>
        <dbReference type="ARBA" id="ARBA00022679"/>
    </source>
</evidence>
<evidence type="ECO:0000313" key="4">
    <source>
        <dbReference type="Proteomes" id="UP000006753"/>
    </source>
</evidence>
<dbReference type="OMA" id="RMPRGQF"/>
<dbReference type="eggNOG" id="ENOG502RZWP">
    <property type="taxonomic scope" value="Eukaryota"/>
</dbReference>
<dbReference type="GO" id="GO:0016747">
    <property type="term" value="F:acyltransferase activity, transferring groups other than amino-acyl groups"/>
    <property type="evidence" value="ECO:0007669"/>
    <property type="project" value="TreeGrafter"/>
</dbReference>
<evidence type="ECO:0000259" key="2">
    <source>
        <dbReference type="Pfam" id="PF22664"/>
    </source>
</evidence>
<keyword evidence="4" id="KW-1185">Reference proteome</keyword>
<dbReference type="EMBL" id="JH921447">
    <property type="protein sequence ID" value="EKD14006.1"/>
    <property type="molecule type" value="Genomic_DNA"/>
</dbReference>
<dbReference type="InterPro" id="IPR050317">
    <property type="entry name" value="Plant_Fungal_Acyltransferase"/>
</dbReference>
<protein>
    <recommendedName>
        <fullName evidence="2">Trichothecene 3-O-acetyltransferase-like N-terminal domain-containing protein</fullName>
    </recommendedName>
</protein>
<proteinExistence type="predicted"/>
<dbReference type="PANTHER" id="PTHR31642:SF310">
    <property type="entry name" value="FATTY ALCOHOL:CAFFEOYL-COA ACYLTRANSFERASE"/>
    <property type="match status" value="1"/>
</dbReference>
<dbReference type="Proteomes" id="UP000006753">
    <property type="component" value="Unassembled WGS sequence"/>
</dbReference>
<feature type="domain" description="Trichothecene 3-O-acetyltransferase-like N-terminal" evidence="2">
    <location>
        <begin position="25"/>
        <end position="172"/>
    </location>
</feature>
<gene>
    <name evidence="3" type="ORF">MBM_07683</name>
</gene>
<dbReference type="InterPro" id="IPR023213">
    <property type="entry name" value="CAT-like_dom_sf"/>
</dbReference>
<dbReference type="Pfam" id="PF02458">
    <property type="entry name" value="Transferase"/>
    <property type="match status" value="1"/>
</dbReference>
<sequence>MYELQSHRKFSALDEMLPAFYYCYILCFPVSNHSRASISELLQKSLSSLAAERPYLSGTIRRDMESSVRKGHLLLDIPDPFEDLRIVFNDLTVPTCPWKDTYEDLKDAGMPPHKLDANFLAPLTAGHGETRKVMSVQANFIDGGLLLAFCFHHNFVDAYGAGRIIARFSEHCKHGPGAVDLHNSAQSVRDEDGNGSEGIVDILDVEILKKQYRFEDLESDPNLWRLNCLEFRGVNAFRWPDFIPALLPARKPPVISSMFSFSADALAEIKAMARPSQEGAWVSTNDALVAFLWRHTMRARYPSSVNEGEPPHRKTNVVVALDGRKDLAISPSYIGNCLFHCFTELPINTVGSASTSLGDMAIRVRQAITAARDRELLKTVVGLAATHPDCQAIKYANDNLGTDLYVTSWVDLPFYRLEWGPLLGKTDFFRIPDRQFESLCCVLPPKDGVVQLITSMEEDHSKRLHGDAEFMRFCSL</sequence>
<dbReference type="OrthoDB" id="1862401at2759"/>
<dbReference type="InParanoid" id="K1WMB0"/>
<evidence type="ECO:0000313" key="3">
    <source>
        <dbReference type="EMBL" id="EKD14006.1"/>
    </source>
</evidence>
<dbReference type="PANTHER" id="PTHR31642">
    <property type="entry name" value="TRICHOTHECENE 3-O-ACETYLTRANSFERASE"/>
    <property type="match status" value="1"/>
</dbReference>
<dbReference type="HOGENOM" id="CLU_026450_1_0_1"/>
<reference evidence="3 4" key="1">
    <citation type="journal article" date="2012" name="BMC Genomics">
        <title>Sequencing the genome of Marssonina brunnea reveals fungus-poplar co-evolution.</title>
        <authorList>
            <person name="Zhu S."/>
            <person name="Cao Y.-Z."/>
            <person name="Jiang C."/>
            <person name="Tan B.-Y."/>
            <person name="Wang Z."/>
            <person name="Feng S."/>
            <person name="Zhang L."/>
            <person name="Su X.-H."/>
            <person name="Brejova B."/>
            <person name="Vinar T."/>
            <person name="Xu M."/>
            <person name="Wang M.-X."/>
            <person name="Zhang S.-G."/>
            <person name="Huang M.-R."/>
            <person name="Wu R."/>
            <person name="Zhou Y."/>
        </authorList>
    </citation>
    <scope>NUCLEOTIDE SEQUENCE [LARGE SCALE GENOMIC DNA]</scope>
    <source>
        <strain evidence="3 4">MB_m1</strain>
    </source>
</reference>
<accession>K1WMB0</accession>
<dbReference type="AlphaFoldDB" id="K1WMB0"/>
<dbReference type="Pfam" id="PF22664">
    <property type="entry name" value="TRI-like_N"/>
    <property type="match status" value="1"/>
</dbReference>
<dbReference type="RefSeq" id="XP_007295572.1">
    <property type="nucleotide sequence ID" value="XM_007295510.1"/>
</dbReference>
<dbReference type="Gene3D" id="3.30.559.10">
    <property type="entry name" value="Chloramphenicol acetyltransferase-like domain"/>
    <property type="match status" value="2"/>
</dbReference>
<organism evidence="3 4">
    <name type="scientific">Marssonina brunnea f. sp. multigermtubi (strain MB_m1)</name>
    <name type="common">Marssonina leaf spot fungus</name>
    <dbReference type="NCBI Taxonomy" id="1072389"/>
    <lineage>
        <taxon>Eukaryota</taxon>
        <taxon>Fungi</taxon>
        <taxon>Dikarya</taxon>
        <taxon>Ascomycota</taxon>
        <taxon>Pezizomycotina</taxon>
        <taxon>Leotiomycetes</taxon>
        <taxon>Helotiales</taxon>
        <taxon>Drepanopezizaceae</taxon>
        <taxon>Drepanopeziza</taxon>
    </lineage>
</organism>
<keyword evidence="1" id="KW-0808">Transferase</keyword>
<dbReference type="GeneID" id="18763618"/>
<dbReference type="InterPro" id="IPR054710">
    <property type="entry name" value="Tri101-like_N"/>
</dbReference>
<name>K1WMB0_MARBU</name>